<evidence type="ECO:0000313" key="2">
    <source>
        <dbReference type="EMBL" id="PKK60917.1"/>
    </source>
</evidence>
<evidence type="ECO:0000256" key="1">
    <source>
        <dbReference type="SAM" id="MobiDB-lite"/>
    </source>
</evidence>
<dbReference type="EMBL" id="LLXL01002408">
    <property type="protein sequence ID" value="PKK60917.1"/>
    <property type="molecule type" value="Genomic_DNA"/>
</dbReference>
<dbReference type="VEuPathDB" id="FungiDB:FUN_012107"/>
<dbReference type="Proteomes" id="UP000233469">
    <property type="component" value="Unassembled WGS sequence"/>
</dbReference>
<sequence length="359" mass="41785">MKIIKTNILESEKHLSNNSDMEEFNYNVDDNDSNSSSSSYNTDNEKNTKKSQKQNSQKRIMKLDHIKEKRLRNHPKVSKIIARNEVQCKCGKTIRLHQAYNPKNLEKHNKTSGYLLTKRIHPLTNYFTNSTKLKQISCIGLRDEEHLKYLQRIGGIIHYGGTPRIEVLAKELFPKKFNKSFSWKRLTNDEKIKLENKLVATAKWRNDFNSNCIQSVKCKIIATNREKICRKYSKQDSFWPILAEKGRQGVFKNKKVFEGLCKVMLEIADQNFANFTTILASLGTRGYEVFKQNLAGRTIRNIRLHHAQSDEIIVNTELCYENIVRFKRFADSLNYNGPVATMTDNTKLKERFRGVPEIT</sequence>
<dbReference type="VEuPathDB" id="FungiDB:RhiirA1_534241"/>
<feature type="compositionally biased region" description="Low complexity" evidence="1">
    <location>
        <begin position="25"/>
        <end position="42"/>
    </location>
</feature>
<reference evidence="2 3" key="2">
    <citation type="submission" date="2017-10" db="EMBL/GenBank/DDBJ databases">
        <title>Extensive intraspecific genome diversity in a model arbuscular mycorrhizal fungus.</title>
        <authorList>
            <person name="Chen E.C.H."/>
            <person name="Morin E."/>
            <person name="Baudet D."/>
            <person name="Noel J."/>
            <person name="Ndikumana S."/>
            <person name="Charron P."/>
            <person name="St-Onge C."/>
            <person name="Giorgi J."/>
            <person name="Grigoriev I.V."/>
            <person name="Roux C."/>
            <person name="Martin F.M."/>
            <person name="Corradi N."/>
        </authorList>
    </citation>
    <scope>NUCLEOTIDE SEQUENCE [LARGE SCALE GENOMIC DNA]</scope>
    <source>
        <strain evidence="2 3">C2</strain>
    </source>
</reference>
<protein>
    <submittedName>
        <fullName evidence="2">Uncharacterized protein</fullName>
    </submittedName>
</protein>
<comment type="caution">
    <text evidence="2">The sequence shown here is derived from an EMBL/GenBank/DDBJ whole genome shotgun (WGS) entry which is preliminary data.</text>
</comment>
<dbReference type="VEuPathDB" id="FungiDB:RhiirFUN_010716"/>
<evidence type="ECO:0000313" key="3">
    <source>
        <dbReference type="Proteomes" id="UP000233469"/>
    </source>
</evidence>
<gene>
    <name evidence="2" type="ORF">RhiirC2_792608</name>
</gene>
<feature type="region of interest" description="Disordered" evidence="1">
    <location>
        <begin position="20"/>
        <end position="61"/>
    </location>
</feature>
<reference evidence="2 3" key="1">
    <citation type="submission" date="2016-04" db="EMBL/GenBank/DDBJ databases">
        <title>Genome analyses suggest a sexual origin of heterokaryosis in a supposedly ancient asexual fungus.</title>
        <authorList>
            <person name="Ropars J."/>
            <person name="Sedzielewska K."/>
            <person name="Noel J."/>
            <person name="Charron P."/>
            <person name="Farinelli L."/>
            <person name="Marton T."/>
            <person name="Kruger M."/>
            <person name="Pelin A."/>
            <person name="Brachmann A."/>
            <person name="Corradi N."/>
        </authorList>
    </citation>
    <scope>NUCLEOTIDE SEQUENCE [LARGE SCALE GENOMIC DNA]</scope>
    <source>
        <strain evidence="2 3">C2</strain>
    </source>
</reference>
<name>A0A2N1MGY1_9GLOM</name>
<dbReference type="AlphaFoldDB" id="A0A2N1MGY1"/>
<organism evidence="2 3">
    <name type="scientific">Rhizophagus irregularis</name>
    <dbReference type="NCBI Taxonomy" id="588596"/>
    <lineage>
        <taxon>Eukaryota</taxon>
        <taxon>Fungi</taxon>
        <taxon>Fungi incertae sedis</taxon>
        <taxon>Mucoromycota</taxon>
        <taxon>Glomeromycotina</taxon>
        <taxon>Glomeromycetes</taxon>
        <taxon>Glomerales</taxon>
        <taxon>Glomeraceae</taxon>
        <taxon>Rhizophagus</taxon>
    </lineage>
</organism>
<proteinExistence type="predicted"/>
<accession>A0A2N1MGY1</accession>